<reference evidence="2 3" key="2">
    <citation type="submission" date="2018-11" db="EMBL/GenBank/DDBJ databases">
        <authorList>
            <consortium name="Pathogen Informatics"/>
        </authorList>
    </citation>
    <scope>NUCLEOTIDE SEQUENCE [LARGE SCALE GENOMIC DNA]</scope>
</reference>
<feature type="compositionally biased region" description="Basic and acidic residues" evidence="1">
    <location>
        <begin position="66"/>
        <end position="82"/>
    </location>
</feature>
<evidence type="ECO:0000256" key="1">
    <source>
        <dbReference type="SAM" id="MobiDB-lite"/>
    </source>
</evidence>
<gene>
    <name evidence="2" type="ORF">TCNE_LOCUS17964</name>
</gene>
<feature type="region of interest" description="Disordered" evidence="1">
    <location>
        <begin position="45"/>
        <end position="87"/>
    </location>
</feature>
<dbReference type="EMBL" id="UYWY01024983">
    <property type="protein sequence ID" value="VDM49285.1"/>
    <property type="molecule type" value="Genomic_DNA"/>
</dbReference>
<organism evidence="3 4">
    <name type="scientific">Toxocara canis</name>
    <name type="common">Canine roundworm</name>
    <dbReference type="NCBI Taxonomy" id="6265"/>
    <lineage>
        <taxon>Eukaryota</taxon>
        <taxon>Metazoa</taxon>
        <taxon>Ecdysozoa</taxon>
        <taxon>Nematoda</taxon>
        <taxon>Chromadorea</taxon>
        <taxon>Rhabditida</taxon>
        <taxon>Spirurina</taxon>
        <taxon>Ascaridomorpha</taxon>
        <taxon>Ascaridoidea</taxon>
        <taxon>Toxocaridae</taxon>
        <taxon>Toxocara</taxon>
    </lineage>
</organism>
<sequence length="134" mass="14730">MESMELTEELLEECPELAKAKLENEKLKYRIGILKQSIAEQEKINASKGIGGSKKPAVGKPNGDAPAEKKPKKGGENTDKRLPVGGGVSKQAKKYNYVIVEDFGDSIVGMLRQLFTEAVRMVRVDSLITNGMFF</sequence>
<keyword evidence="3" id="KW-1185">Reference proteome</keyword>
<dbReference type="WBParaSite" id="TCNE_0001796801-mRNA-1">
    <property type="protein sequence ID" value="TCNE_0001796801-mRNA-1"/>
    <property type="gene ID" value="TCNE_0001796801"/>
</dbReference>
<dbReference type="AlphaFoldDB" id="A0A183VB44"/>
<name>A0A183VB44_TOXCA</name>
<evidence type="ECO:0000313" key="3">
    <source>
        <dbReference type="Proteomes" id="UP000050794"/>
    </source>
</evidence>
<dbReference type="Proteomes" id="UP000050794">
    <property type="component" value="Unassembled WGS sequence"/>
</dbReference>
<reference evidence="4" key="1">
    <citation type="submission" date="2016-06" db="UniProtKB">
        <authorList>
            <consortium name="WormBaseParasite"/>
        </authorList>
    </citation>
    <scope>IDENTIFICATION</scope>
</reference>
<accession>A0A183VB44</accession>
<evidence type="ECO:0000313" key="2">
    <source>
        <dbReference type="EMBL" id="VDM49285.1"/>
    </source>
</evidence>
<evidence type="ECO:0000313" key="4">
    <source>
        <dbReference type="WBParaSite" id="TCNE_0001796801-mRNA-1"/>
    </source>
</evidence>
<protein>
    <submittedName>
        <fullName evidence="4">CACTA en-spm transposon protein</fullName>
    </submittedName>
</protein>
<proteinExistence type="predicted"/>